<dbReference type="InterPro" id="IPR011869">
    <property type="entry name" value="TrmA_MeTrfase"/>
</dbReference>
<accession>A0A193QNJ2</accession>
<feature type="active site" description="Proton acceptor" evidence="7">
    <location>
        <position position="358"/>
    </location>
</feature>
<dbReference type="InterPro" id="IPR030391">
    <property type="entry name" value="MeTrfase_TrmA_CS"/>
</dbReference>
<dbReference type="PROSITE" id="PS51687">
    <property type="entry name" value="SAM_MT_RNA_M5U"/>
    <property type="match status" value="1"/>
</dbReference>
<dbReference type="FunFam" id="2.40.50.1070:FF:000001">
    <property type="entry name" value="tRNA/tmRNA (uracil-C(5))-methyltransferase"/>
    <property type="match status" value="1"/>
</dbReference>
<gene>
    <name evidence="7 10" type="primary">trmA</name>
    <name evidence="10" type="ORF">SGGMMB4_05187</name>
</gene>
<dbReference type="GO" id="GO:0005829">
    <property type="term" value="C:cytosol"/>
    <property type="evidence" value="ECO:0007669"/>
    <property type="project" value="TreeGrafter"/>
</dbReference>
<dbReference type="InterPro" id="IPR030390">
    <property type="entry name" value="MeTrfase_TrmA_AS"/>
</dbReference>
<dbReference type="PANTHER" id="PTHR47790">
    <property type="entry name" value="TRNA/TMRNA (URACIL-C(5))-METHYLTRANSFERASE"/>
    <property type="match status" value="1"/>
</dbReference>
<keyword evidence="3 7" id="KW-0949">S-adenosyl-L-methionine</keyword>
<dbReference type="EMBL" id="LN854557">
    <property type="protein sequence ID" value="CRL46485.1"/>
    <property type="molecule type" value="Genomic_DNA"/>
</dbReference>
<feature type="active site" description="Nucleophile" evidence="7 8">
    <location>
        <position position="324"/>
    </location>
</feature>
<feature type="binding site" evidence="7 8">
    <location>
        <position position="218"/>
    </location>
    <ligand>
        <name>S-adenosyl-L-methionine</name>
        <dbReference type="ChEBI" id="CHEBI:59789"/>
    </ligand>
</feature>
<dbReference type="GO" id="GO:0000049">
    <property type="term" value="F:tRNA binding"/>
    <property type="evidence" value="ECO:0007669"/>
    <property type="project" value="TreeGrafter"/>
</dbReference>
<feature type="active site" evidence="9">
    <location>
        <position position="324"/>
    </location>
</feature>
<dbReference type="FunFam" id="3.40.50.150:FF:000012">
    <property type="entry name" value="tRNA/tmRNA (uracil-C(5))-methyltransferase"/>
    <property type="match status" value="1"/>
</dbReference>
<dbReference type="Gene3D" id="3.40.50.150">
    <property type="entry name" value="Vaccinia Virus protein VP39"/>
    <property type="match status" value="1"/>
</dbReference>
<comment type="catalytic activity">
    <reaction evidence="6 7">
        <text>uridine(54) in tRNA + S-adenosyl-L-methionine = 5-methyluridine(54) in tRNA + S-adenosyl-L-homocysteine + H(+)</text>
        <dbReference type="Rhea" id="RHEA:42712"/>
        <dbReference type="Rhea" id="RHEA-COMP:10167"/>
        <dbReference type="Rhea" id="RHEA-COMP:10193"/>
        <dbReference type="ChEBI" id="CHEBI:15378"/>
        <dbReference type="ChEBI" id="CHEBI:57856"/>
        <dbReference type="ChEBI" id="CHEBI:59789"/>
        <dbReference type="ChEBI" id="CHEBI:65315"/>
        <dbReference type="ChEBI" id="CHEBI:74447"/>
        <dbReference type="EC" id="2.1.1.35"/>
    </reaction>
</comment>
<dbReference type="PROSITE" id="PS01230">
    <property type="entry name" value="TRMA_1"/>
    <property type="match status" value="1"/>
</dbReference>
<evidence type="ECO:0000256" key="4">
    <source>
        <dbReference type="ARBA" id="ARBA00022694"/>
    </source>
</evidence>
<dbReference type="CDD" id="cd02440">
    <property type="entry name" value="AdoMet_MTases"/>
    <property type="match status" value="1"/>
</dbReference>
<dbReference type="GO" id="GO:0030488">
    <property type="term" value="P:tRNA methylation"/>
    <property type="evidence" value="ECO:0007669"/>
    <property type="project" value="UniProtKB-UniRule"/>
</dbReference>
<evidence type="ECO:0000313" key="10">
    <source>
        <dbReference type="EMBL" id="CRL46485.1"/>
    </source>
</evidence>
<dbReference type="SUPFAM" id="SSF53335">
    <property type="entry name" value="S-adenosyl-L-methionine-dependent methyltransferases"/>
    <property type="match status" value="1"/>
</dbReference>
<reference evidence="10 11" key="1">
    <citation type="submission" date="2015-05" db="EMBL/GenBank/DDBJ databases">
        <authorList>
            <person name="Goodhead I."/>
        </authorList>
    </citation>
    <scope>NUCLEOTIDE SEQUENCE [LARGE SCALE GENOMIC DNA]</scope>
    <source>
        <strain evidence="11">morsitans</strain>
    </source>
</reference>
<organism evidence="10 11">
    <name type="scientific">Sodalis glossinidius (strain morsitans)</name>
    <dbReference type="NCBI Taxonomy" id="343509"/>
    <lineage>
        <taxon>Bacteria</taxon>
        <taxon>Pseudomonadati</taxon>
        <taxon>Pseudomonadota</taxon>
        <taxon>Gammaproteobacteria</taxon>
        <taxon>Enterobacterales</taxon>
        <taxon>Bruguierivoracaceae</taxon>
        <taxon>Sodalis</taxon>
    </lineage>
</organism>
<dbReference type="InterPro" id="IPR029063">
    <property type="entry name" value="SAM-dependent_MTases_sf"/>
</dbReference>
<evidence type="ECO:0000256" key="9">
    <source>
        <dbReference type="PROSITE-ProRule" id="PRU10015"/>
    </source>
</evidence>
<dbReference type="Proteomes" id="UP000245838">
    <property type="component" value="Chromosome sggmmb4_Chromosome"/>
</dbReference>
<dbReference type="Gene3D" id="2.40.50.1070">
    <property type="match status" value="1"/>
</dbReference>
<dbReference type="InterPro" id="IPR010280">
    <property type="entry name" value="U5_MeTrfase_fam"/>
</dbReference>
<keyword evidence="4 7" id="KW-0819">tRNA processing</keyword>
<keyword evidence="2 7" id="KW-0808">Transferase</keyword>
<dbReference type="GO" id="GO:0030697">
    <property type="term" value="F:tRNA (uracil(54)-C5)-methyltransferase activity, S-adenosyl methionine-dependent"/>
    <property type="evidence" value="ECO:0007669"/>
    <property type="project" value="UniProtKB-UniRule"/>
</dbReference>
<evidence type="ECO:0000256" key="8">
    <source>
        <dbReference type="PROSITE-ProRule" id="PRU01024"/>
    </source>
</evidence>
<dbReference type="PANTHER" id="PTHR47790:SF2">
    <property type="entry name" value="TRNA_TMRNA (URACIL-C(5))-METHYLTRANSFERASE"/>
    <property type="match status" value="1"/>
</dbReference>
<evidence type="ECO:0000256" key="3">
    <source>
        <dbReference type="ARBA" id="ARBA00022691"/>
    </source>
</evidence>
<evidence type="ECO:0000256" key="2">
    <source>
        <dbReference type="ARBA" id="ARBA00022679"/>
    </source>
</evidence>
<comment type="similarity">
    <text evidence="7">Belongs to the class I-like SAM-binding methyltransferase superfamily. RNA M5U methyltransferase family. TrmA subfamily.</text>
</comment>
<evidence type="ECO:0000256" key="1">
    <source>
        <dbReference type="ARBA" id="ARBA00022603"/>
    </source>
</evidence>
<sequence length="370" mass="42556">MTPETLPIDQYEQQLAEKAARLRQMMLAFQAPEAQIFRSQPAHYRMRAEFRIWHDEDDLYHIMFDPQTKARIRIDHFMPGSPLINALMAEMMTAIRPEPLLRAKLFQIDYLTTQSGEAVVTLIYHRPLDDAWRECAAGLRDALRARGYHIQFIGRANKTKIYLDRDYVDERLTVAGRTLIYRQIENSFTQPNAGINVHMLEWALAATEGAQGDLLELYCGNGNFSLALARHFDRVLATEIAKLSVEAAHYNIAANHIDNVQIVRMSAEEFTQAMRKEREFTRLKEIDLQSYRCETIFVDPPRSGLDEATVSMVQAYPQILYISCNPDSLCRNLSTLSTTHTIERLALFDQFPYTHHMECGVLLLRKATAV</sequence>
<feature type="binding site" evidence="7">
    <location>
        <position position="223"/>
    </location>
    <ligand>
        <name>S-adenosyl-L-methionine</name>
        <dbReference type="ChEBI" id="CHEBI:59789"/>
    </ligand>
</feature>
<protein>
    <recommendedName>
        <fullName evidence="7">tRNA/tmRNA (uracil-C(5))-methyltransferase</fullName>
        <ecNumber evidence="7">2.1.1.35</ecNumber>
    </recommendedName>
    <alternativeName>
        <fullName evidence="7">tRNA (uracil(54)-C(5))-methyltransferase</fullName>
    </alternativeName>
    <alternativeName>
        <fullName evidence="7">tRNA(m5U54)-methyltransferase</fullName>
        <shortName evidence="7">RUMT</shortName>
    </alternativeName>
    <alternativeName>
        <fullName evidence="7">tmRNA (uracil(341)-C(5))-methyltransferase</fullName>
    </alternativeName>
</protein>
<dbReference type="Pfam" id="PF05958">
    <property type="entry name" value="tRNA_U5-meth_tr"/>
    <property type="match status" value="1"/>
</dbReference>
<dbReference type="PROSITE" id="PS01231">
    <property type="entry name" value="TRMA_2"/>
    <property type="match status" value="1"/>
</dbReference>
<keyword evidence="1 7" id="KW-0489">Methyltransferase</keyword>
<evidence type="ECO:0000313" key="11">
    <source>
        <dbReference type="Proteomes" id="UP000245838"/>
    </source>
</evidence>
<dbReference type="GO" id="GO:0019843">
    <property type="term" value="F:rRNA binding"/>
    <property type="evidence" value="ECO:0007669"/>
    <property type="project" value="TreeGrafter"/>
</dbReference>
<evidence type="ECO:0000256" key="7">
    <source>
        <dbReference type="HAMAP-Rule" id="MF_01011"/>
    </source>
</evidence>
<evidence type="ECO:0000256" key="6">
    <source>
        <dbReference type="ARBA" id="ARBA00052788"/>
    </source>
</evidence>
<comment type="function">
    <text evidence="7">Dual-specificity methyltransferase that catalyzes the formation of 5-methyluridine at position 54 (m5U54) in all tRNAs, and that of position 341 (m5U341) in tmRNA (transfer-mRNA).</text>
</comment>
<name>A0A193QNJ2_SODGM</name>
<dbReference type="NCBIfam" id="TIGR02143">
    <property type="entry name" value="trmA_only"/>
    <property type="match status" value="1"/>
</dbReference>
<feature type="binding site" evidence="7 8">
    <location>
        <position position="299"/>
    </location>
    <ligand>
        <name>S-adenosyl-L-methionine</name>
        <dbReference type="ChEBI" id="CHEBI:59789"/>
    </ligand>
</feature>
<proteinExistence type="inferred from homology"/>
<dbReference type="HAMAP" id="MF_01011">
    <property type="entry name" value="RNA_methyltr_TrmA"/>
    <property type="match status" value="1"/>
</dbReference>
<feature type="binding site" evidence="7 8">
    <location>
        <position position="239"/>
    </location>
    <ligand>
        <name>S-adenosyl-L-methionine</name>
        <dbReference type="ChEBI" id="CHEBI:59789"/>
    </ligand>
</feature>
<dbReference type="EC" id="2.1.1.35" evidence="7"/>
<dbReference type="AlphaFoldDB" id="A0A193QNJ2"/>
<comment type="catalytic activity">
    <reaction evidence="5 7">
        <text>uridine(341) in tmRNA + S-adenosyl-L-methionine = 5-methyluridine(341) in tmRNA + S-adenosyl-L-homocysteine + H(+)</text>
        <dbReference type="Rhea" id="RHEA:43612"/>
        <dbReference type="Rhea" id="RHEA-COMP:10630"/>
        <dbReference type="Rhea" id="RHEA-COMP:10631"/>
        <dbReference type="ChEBI" id="CHEBI:15378"/>
        <dbReference type="ChEBI" id="CHEBI:57856"/>
        <dbReference type="ChEBI" id="CHEBI:59789"/>
        <dbReference type="ChEBI" id="CHEBI:65315"/>
        <dbReference type="ChEBI" id="CHEBI:74447"/>
    </reaction>
</comment>
<feature type="binding site" evidence="7 8">
    <location>
        <position position="190"/>
    </location>
    <ligand>
        <name>S-adenosyl-L-methionine</name>
        <dbReference type="ChEBI" id="CHEBI:59789"/>
    </ligand>
</feature>
<evidence type="ECO:0000256" key="5">
    <source>
        <dbReference type="ARBA" id="ARBA00051255"/>
    </source>
</evidence>
<dbReference type="RefSeq" id="WP_166506828.1">
    <property type="nucleotide sequence ID" value="NZ_LN854557.1"/>
</dbReference>